<proteinExistence type="predicted"/>
<dbReference type="EMBL" id="CAJVQC010070067">
    <property type="protein sequence ID" value="CAG8809383.1"/>
    <property type="molecule type" value="Genomic_DNA"/>
</dbReference>
<evidence type="ECO:0000313" key="2">
    <source>
        <dbReference type="Proteomes" id="UP000789920"/>
    </source>
</evidence>
<protein>
    <submittedName>
        <fullName evidence="1">15996_t:CDS:1</fullName>
    </submittedName>
</protein>
<name>A0ACA9RU58_9GLOM</name>
<comment type="caution">
    <text evidence="1">The sequence shown here is derived from an EMBL/GenBank/DDBJ whole genome shotgun (WGS) entry which is preliminary data.</text>
</comment>
<evidence type="ECO:0000313" key="1">
    <source>
        <dbReference type="EMBL" id="CAG8809383.1"/>
    </source>
</evidence>
<feature type="non-terminal residue" evidence="1">
    <location>
        <position position="71"/>
    </location>
</feature>
<gene>
    <name evidence="1" type="ORF">RPERSI_LOCUS22849</name>
</gene>
<dbReference type="Proteomes" id="UP000789920">
    <property type="component" value="Unassembled WGS sequence"/>
</dbReference>
<organism evidence="1 2">
    <name type="scientific">Racocetra persica</name>
    <dbReference type="NCBI Taxonomy" id="160502"/>
    <lineage>
        <taxon>Eukaryota</taxon>
        <taxon>Fungi</taxon>
        <taxon>Fungi incertae sedis</taxon>
        <taxon>Mucoromycota</taxon>
        <taxon>Glomeromycotina</taxon>
        <taxon>Glomeromycetes</taxon>
        <taxon>Diversisporales</taxon>
        <taxon>Gigasporaceae</taxon>
        <taxon>Racocetra</taxon>
    </lineage>
</organism>
<accession>A0ACA9RU58</accession>
<keyword evidence="2" id="KW-1185">Reference proteome</keyword>
<reference evidence="1" key="1">
    <citation type="submission" date="2021-06" db="EMBL/GenBank/DDBJ databases">
        <authorList>
            <person name="Kallberg Y."/>
            <person name="Tangrot J."/>
            <person name="Rosling A."/>
        </authorList>
    </citation>
    <scope>NUCLEOTIDE SEQUENCE</scope>
    <source>
        <strain evidence="1">MA461A</strain>
    </source>
</reference>
<sequence>MKVQAVLQSLNIVLRHYSKSVSNFDLPELLLEFNIGDLSKMQLEELNYQITSEELDKANMLNDNQHKIFNE</sequence>